<reference evidence="1 2" key="1">
    <citation type="submission" date="2018-10" db="EMBL/GenBank/DDBJ databases">
        <title>Sequencing the genomes of 1000 actinobacteria strains.</title>
        <authorList>
            <person name="Klenk H.-P."/>
        </authorList>
    </citation>
    <scope>NUCLEOTIDE SEQUENCE [LARGE SCALE GENOMIC DNA]</scope>
    <source>
        <strain evidence="1 2">DSM 45175</strain>
    </source>
</reference>
<keyword evidence="2" id="KW-1185">Reference proteome</keyword>
<organism evidence="1 2">
    <name type="scientific">Micromonospora pisi</name>
    <dbReference type="NCBI Taxonomy" id="589240"/>
    <lineage>
        <taxon>Bacteria</taxon>
        <taxon>Bacillati</taxon>
        <taxon>Actinomycetota</taxon>
        <taxon>Actinomycetes</taxon>
        <taxon>Micromonosporales</taxon>
        <taxon>Micromonosporaceae</taxon>
        <taxon>Micromonospora</taxon>
    </lineage>
</organism>
<protein>
    <submittedName>
        <fullName evidence="1">Uncharacterized protein</fullName>
    </submittedName>
</protein>
<evidence type="ECO:0000313" key="1">
    <source>
        <dbReference type="EMBL" id="RKR86281.1"/>
    </source>
</evidence>
<dbReference type="Proteomes" id="UP000277671">
    <property type="component" value="Unassembled WGS sequence"/>
</dbReference>
<dbReference type="AlphaFoldDB" id="A0A495JC29"/>
<accession>A0A495JC29</accession>
<sequence length="135" mass="14598">MRLLARGDLVGYQRCLTRLDRQGQLETYARFLAAALLLAVGRRFRSGWDDASVTRFVTGARIHYALSAEDDALGVVLIRAALGEAHAPIAGAAQVVTVESVLLLGLLADEDLTRAELDEFLAEAGRLCGAYRVDP</sequence>
<dbReference type="EMBL" id="RBKT01000001">
    <property type="protein sequence ID" value="RKR86281.1"/>
    <property type="molecule type" value="Genomic_DNA"/>
</dbReference>
<proteinExistence type="predicted"/>
<gene>
    <name evidence="1" type="ORF">BDK92_0505</name>
</gene>
<comment type="caution">
    <text evidence="1">The sequence shown here is derived from an EMBL/GenBank/DDBJ whole genome shotgun (WGS) entry which is preliminary data.</text>
</comment>
<name>A0A495JC29_9ACTN</name>
<evidence type="ECO:0000313" key="2">
    <source>
        <dbReference type="Proteomes" id="UP000277671"/>
    </source>
</evidence>